<evidence type="ECO:0000313" key="6">
    <source>
        <dbReference type="EMBL" id="UYK89453.1"/>
    </source>
</evidence>
<reference evidence="6" key="1">
    <citation type="submission" date="2022-06" db="EMBL/GenBank/DDBJ databases">
        <title>Dynamics of rice microbiomes reveals core vertical transmitted seed endophytes.</title>
        <authorList>
            <person name="Liao K."/>
            <person name="Zhang X."/>
        </authorList>
    </citation>
    <scope>NUCLEOTIDE SEQUENCE</scope>
    <source>
        <strain evidence="6">JR3-14</strain>
    </source>
</reference>
<dbReference type="PROSITE" id="PS50893">
    <property type="entry name" value="ABC_TRANSPORTER_2"/>
    <property type="match status" value="1"/>
</dbReference>
<dbReference type="InterPro" id="IPR050683">
    <property type="entry name" value="Bact_Polysacc_Export_ATP-bd"/>
</dbReference>
<organism evidence="6 7">
    <name type="scientific">Xanthomonas sacchari</name>
    <dbReference type="NCBI Taxonomy" id="56458"/>
    <lineage>
        <taxon>Bacteria</taxon>
        <taxon>Pseudomonadati</taxon>
        <taxon>Pseudomonadota</taxon>
        <taxon>Gammaproteobacteria</taxon>
        <taxon>Lysobacterales</taxon>
        <taxon>Lysobacteraceae</taxon>
        <taxon>Xanthomonas</taxon>
    </lineage>
</organism>
<accession>A0AA46SVW6</accession>
<protein>
    <submittedName>
        <fullName evidence="6">ABC transporter ATP-binding protein</fullName>
    </submittedName>
</protein>
<evidence type="ECO:0000256" key="3">
    <source>
        <dbReference type="ARBA" id="ARBA00022741"/>
    </source>
</evidence>
<dbReference type="PANTHER" id="PTHR46743">
    <property type="entry name" value="TEICHOIC ACIDS EXPORT ATP-BINDING PROTEIN TAGH"/>
    <property type="match status" value="1"/>
</dbReference>
<dbReference type="InterPro" id="IPR015860">
    <property type="entry name" value="ABC_transpr_TagH-like"/>
</dbReference>
<dbReference type="GO" id="GO:0005524">
    <property type="term" value="F:ATP binding"/>
    <property type="evidence" value="ECO:0007669"/>
    <property type="project" value="UniProtKB-KW"/>
</dbReference>
<keyword evidence="2" id="KW-0813">Transport</keyword>
<dbReference type="AlphaFoldDB" id="A0AA46SVW6"/>
<comment type="similarity">
    <text evidence="1">Belongs to the ABC transporter superfamily.</text>
</comment>
<evidence type="ECO:0000256" key="1">
    <source>
        <dbReference type="ARBA" id="ARBA00005417"/>
    </source>
</evidence>
<dbReference type="Pfam" id="PF14524">
    <property type="entry name" value="Wzt_C"/>
    <property type="match status" value="1"/>
</dbReference>
<dbReference type="GO" id="GO:0140359">
    <property type="term" value="F:ABC-type transporter activity"/>
    <property type="evidence" value="ECO:0007669"/>
    <property type="project" value="InterPro"/>
</dbReference>
<dbReference type="SMART" id="SM00382">
    <property type="entry name" value="AAA"/>
    <property type="match status" value="1"/>
</dbReference>
<evidence type="ECO:0000313" key="7">
    <source>
        <dbReference type="Proteomes" id="UP001164392"/>
    </source>
</evidence>
<evidence type="ECO:0000259" key="5">
    <source>
        <dbReference type="PROSITE" id="PS50893"/>
    </source>
</evidence>
<dbReference type="InterPro" id="IPR027417">
    <property type="entry name" value="P-loop_NTPase"/>
</dbReference>
<dbReference type="GO" id="GO:0016020">
    <property type="term" value="C:membrane"/>
    <property type="evidence" value="ECO:0007669"/>
    <property type="project" value="InterPro"/>
</dbReference>
<dbReference type="Pfam" id="PF00005">
    <property type="entry name" value="ABC_tran"/>
    <property type="match status" value="1"/>
</dbReference>
<dbReference type="InterPro" id="IPR003439">
    <property type="entry name" value="ABC_transporter-like_ATP-bd"/>
</dbReference>
<dbReference type="Gene3D" id="3.40.50.300">
    <property type="entry name" value="P-loop containing nucleotide triphosphate hydrolases"/>
    <property type="match status" value="1"/>
</dbReference>
<dbReference type="Proteomes" id="UP001164392">
    <property type="component" value="Chromosome"/>
</dbReference>
<gene>
    <name evidence="6" type="ORF">NG824_03105</name>
</gene>
<dbReference type="SUPFAM" id="SSF52540">
    <property type="entry name" value="P-loop containing nucleoside triphosphate hydrolases"/>
    <property type="match status" value="1"/>
</dbReference>
<dbReference type="CDD" id="cd03220">
    <property type="entry name" value="ABC_KpsT_Wzt"/>
    <property type="match status" value="1"/>
</dbReference>
<dbReference type="GO" id="GO:0016887">
    <property type="term" value="F:ATP hydrolysis activity"/>
    <property type="evidence" value="ECO:0007669"/>
    <property type="project" value="InterPro"/>
</dbReference>
<proteinExistence type="inferred from homology"/>
<dbReference type="EMBL" id="CP099534">
    <property type="protein sequence ID" value="UYK89453.1"/>
    <property type="molecule type" value="Genomic_DNA"/>
</dbReference>
<dbReference type="InterPro" id="IPR029439">
    <property type="entry name" value="Wzt_C"/>
</dbReference>
<dbReference type="CDD" id="cd10147">
    <property type="entry name" value="Wzt_C-like"/>
    <property type="match status" value="1"/>
</dbReference>
<name>A0AA46SVW6_9XANT</name>
<feature type="domain" description="ABC transporter" evidence="5">
    <location>
        <begin position="38"/>
        <end position="264"/>
    </location>
</feature>
<dbReference type="PANTHER" id="PTHR46743:SF2">
    <property type="entry name" value="TEICHOIC ACIDS EXPORT ATP-BINDING PROTEIN TAGH"/>
    <property type="match status" value="1"/>
</dbReference>
<dbReference type="RefSeq" id="WP_152236062.1">
    <property type="nucleotide sequence ID" value="NZ_CP099534.1"/>
</dbReference>
<keyword evidence="4 6" id="KW-0067">ATP-binding</keyword>
<keyword evidence="3" id="KW-0547">Nucleotide-binding</keyword>
<dbReference type="InterPro" id="IPR003593">
    <property type="entry name" value="AAA+_ATPase"/>
</dbReference>
<evidence type="ECO:0000256" key="2">
    <source>
        <dbReference type="ARBA" id="ARBA00022448"/>
    </source>
</evidence>
<dbReference type="Gene3D" id="2.70.50.60">
    <property type="entry name" value="abc- transporter (atp binding component) like domain"/>
    <property type="match status" value="1"/>
</dbReference>
<evidence type="ECO:0000256" key="4">
    <source>
        <dbReference type="ARBA" id="ARBA00022840"/>
    </source>
</evidence>
<sequence length="477" mass="52285">MSSEFMKDSSAGDAVISVSSLGKYYEIYADPKDRLKQFVLPALDRALGGEPKKYYREFWALRDVSFQVRRGETVGIIGRNGSGKSTLLQLVCGTLTPSTGQVRTQGRVAALLELGSGFNPEFTGRENIMLSGALFGLTVAQMEERYERIVAFSGIPEFIDQPVKTYSSGMVVRLAFSVIAHVDADILVVDEALSVGDAYFTQKCMRFLRSFMKRGTLLFCSHDMGAIINLCERAIWLDKGALRMSGSPKDLSQAYLASLFEPDAGVEGQVDEIYEAESAKSGDGVKLEKVDNFLPALPVDYVDMRQGMIDRSHLRNDIEIFQFDEDRASFGTGAASITSVHLLDSSGRALNWAIGGQQVALRIAVLAAAEIHRPIVGFVVKDKLGQIIFADNTYISHRDKSITIAKGTTFSATFYFTFPVLPGGEYSISPAVAEGTQADHVQHQWIHDALILHVQSSAVCLGLFGVPMRKIDLEVMS</sequence>